<sequence length="49" mass="5707">MLNIYILSTNKEMDCPKYRRNKAHRDIIATCYKDSSSIESKENLVSVKV</sequence>
<evidence type="ECO:0000313" key="1">
    <source>
        <dbReference type="EMBL" id="ETO91166.1"/>
    </source>
</evidence>
<accession>W2UYG9</accession>
<dbReference type="EMBL" id="AXCJ01000008">
    <property type="protein sequence ID" value="ETO91166.1"/>
    <property type="molecule type" value="Genomic_DNA"/>
</dbReference>
<reference evidence="1 2" key="1">
    <citation type="journal article" date="2013" name="PLoS ONE">
        <title>Bacterial endosymbiosis in a chordate host: long-term co-evolution and conservation of secondary metabolism.</title>
        <authorList>
            <person name="Kwan J.C."/>
            <person name="Schmidt E.W."/>
        </authorList>
    </citation>
    <scope>NUCLEOTIDE SEQUENCE [LARGE SCALE GENOMIC DNA]</scope>
    <source>
        <strain evidence="2">L6</strain>
    </source>
</reference>
<dbReference type="AlphaFoldDB" id="W2UYG9"/>
<gene>
    <name evidence="1" type="ORF">P857_654</name>
</gene>
<evidence type="ECO:0000313" key="2">
    <source>
        <dbReference type="Proteomes" id="UP000018951"/>
    </source>
</evidence>
<organism evidence="1 2">
    <name type="scientific">Candidatus Xenolissoclinum pacificiensis L6</name>
    <dbReference type="NCBI Taxonomy" id="1401685"/>
    <lineage>
        <taxon>Bacteria</taxon>
        <taxon>Pseudomonadati</taxon>
        <taxon>Pseudomonadota</taxon>
        <taxon>Alphaproteobacteria</taxon>
        <taxon>Rickettsiales</taxon>
        <taxon>Anaplasmataceae</taxon>
        <taxon>Candidatus Xenolissoclinum</taxon>
    </lineage>
</organism>
<keyword evidence="2" id="KW-1185">Reference proteome</keyword>
<protein>
    <submittedName>
        <fullName evidence="1">Uncharacterized protein</fullName>
    </submittedName>
</protein>
<name>W2UYG9_9RICK</name>
<comment type="caution">
    <text evidence="1">The sequence shown here is derived from an EMBL/GenBank/DDBJ whole genome shotgun (WGS) entry which is preliminary data.</text>
</comment>
<dbReference type="Proteomes" id="UP000018951">
    <property type="component" value="Unassembled WGS sequence"/>
</dbReference>
<proteinExistence type="predicted"/>